<dbReference type="Proteomes" id="UP000095087">
    <property type="component" value="Unassembled WGS sequence"/>
</dbReference>
<accession>A0A1E2S0A6</accession>
<comment type="caution">
    <text evidence="1">The sequence shown here is derived from an EMBL/GenBank/DDBJ whole genome shotgun (WGS) entry which is preliminary data.</text>
</comment>
<sequence>MQHLEATHALGIHWGVFKLTDEGRNAPAEALSRALAESRIPTETFPAAESGHVWEGA</sequence>
<keyword evidence="2" id="KW-1185">Reference proteome</keyword>
<proteinExistence type="predicted"/>
<gene>
    <name evidence="1" type="ORF">A7A08_01009</name>
</gene>
<reference evidence="1 2" key="1">
    <citation type="submission" date="2016-07" db="EMBL/GenBank/DDBJ databases">
        <title>Draft genome sequence of Methyloligella halotolerans C2T (VKM B-2706T=CCUG 61687T=DSM 25045T), a halotolerant polyhydroxybutyrate accumulating methylotroph.</title>
        <authorList>
            <person name="Vasilenko O.V."/>
            <person name="Doronina N.V."/>
            <person name="Poroshina M.N."/>
            <person name="Tarlachkov S.V."/>
            <person name="Trotsenko Y.A."/>
        </authorList>
    </citation>
    <scope>NUCLEOTIDE SEQUENCE [LARGE SCALE GENOMIC DNA]</scope>
    <source>
        <strain evidence="1 2">VKM B-2706</strain>
    </source>
</reference>
<evidence type="ECO:0000313" key="2">
    <source>
        <dbReference type="Proteomes" id="UP000095087"/>
    </source>
</evidence>
<dbReference type="STRING" id="1177755.A7A08_01009"/>
<evidence type="ECO:0000313" key="1">
    <source>
        <dbReference type="EMBL" id="ODA67842.1"/>
    </source>
</evidence>
<dbReference type="EMBL" id="MASI01000002">
    <property type="protein sequence ID" value="ODA67842.1"/>
    <property type="molecule type" value="Genomic_DNA"/>
</dbReference>
<dbReference type="AlphaFoldDB" id="A0A1E2S0A6"/>
<protein>
    <submittedName>
        <fullName evidence="1">Uncharacterized protein</fullName>
    </submittedName>
</protein>
<organism evidence="1 2">
    <name type="scientific">Methyloligella halotolerans</name>
    <dbReference type="NCBI Taxonomy" id="1177755"/>
    <lineage>
        <taxon>Bacteria</taxon>
        <taxon>Pseudomonadati</taxon>
        <taxon>Pseudomonadota</taxon>
        <taxon>Alphaproteobacteria</taxon>
        <taxon>Hyphomicrobiales</taxon>
        <taxon>Hyphomicrobiaceae</taxon>
        <taxon>Methyloligella</taxon>
    </lineage>
</organism>
<name>A0A1E2S0A6_9HYPH</name>